<gene>
    <name evidence="4" type="ORF">SAMN02927935_02189</name>
</gene>
<feature type="signal peptide" evidence="2">
    <location>
        <begin position="1"/>
        <end position="21"/>
    </location>
</feature>
<feature type="chain" id="PRO_5046764119" description="YdgH/BhsA/McbA-like domain-containing protein" evidence="2">
    <location>
        <begin position="22"/>
        <end position="94"/>
    </location>
</feature>
<keyword evidence="5" id="KW-1185">Reference proteome</keyword>
<evidence type="ECO:0000313" key="4">
    <source>
        <dbReference type="EMBL" id="SCY70317.1"/>
    </source>
</evidence>
<keyword evidence="1 2" id="KW-0732">Signal</keyword>
<dbReference type="GeneID" id="64309727"/>
<feature type="domain" description="YdgH/BhsA/McbA-like" evidence="3">
    <location>
        <begin position="38"/>
        <end position="94"/>
    </location>
</feature>
<dbReference type="RefSeq" id="WP_033634035.1">
    <property type="nucleotide sequence ID" value="NZ_CBCSIN010000003.1"/>
</dbReference>
<accession>A0A1G5I2R1</accession>
<organism evidence="4 5">
    <name type="scientific">Serratia nematodiphila</name>
    <dbReference type="NCBI Taxonomy" id="458197"/>
    <lineage>
        <taxon>Bacteria</taxon>
        <taxon>Pseudomonadati</taxon>
        <taxon>Pseudomonadota</taxon>
        <taxon>Gammaproteobacteria</taxon>
        <taxon>Enterobacterales</taxon>
        <taxon>Yersiniaceae</taxon>
        <taxon>Serratia</taxon>
    </lineage>
</organism>
<dbReference type="EMBL" id="FMUT01000005">
    <property type="protein sequence ID" value="SCY70317.1"/>
    <property type="molecule type" value="Genomic_DNA"/>
</dbReference>
<proteinExistence type="predicted"/>
<dbReference type="SUPFAM" id="SSF159871">
    <property type="entry name" value="YdgH-like"/>
    <property type="match status" value="1"/>
</dbReference>
<comment type="caution">
    <text evidence="4">The sequence shown here is derived from an EMBL/GenBank/DDBJ whole genome shotgun (WGS) entry which is preliminary data.</text>
</comment>
<evidence type="ECO:0000256" key="2">
    <source>
        <dbReference type="SAM" id="SignalP"/>
    </source>
</evidence>
<dbReference type="InterPro" id="IPR051096">
    <property type="entry name" value="BhsA/McbA_stress_biofilm_assoc"/>
</dbReference>
<dbReference type="Gene3D" id="3.30.1660.10">
    <property type="entry name" value="Flavin-binding protein dodecin"/>
    <property type="match status" value="1"/>
</dbReference>
<dbReference type="InterPro" id="IPR010854">
    <property type="entry name" value="YdgH/BhsA/McbA-like_dom"/>
</dbReference>
<dbReference type="InterPro" id="IPR036275">
    <property type="entry name" value="YdgH-like_sf"/>
</dbReference>
<evidence type="ECO:0000259" key="3">
    <source>
        <dbReference type="Pfam" id="PF07338"/>
    </source>
</evidence>
<sequence length="94" mass="9626">MKLIPSIAAVLIAAASFSTFAAPLSSVKQVNSEQAANLQSLGVVSVSGVSGSPHDAITALKEKAAADGASHYRIIGLDTPGDSSNWRGNAEIYR</sequence>
<dbReference type="PANTHER" id="PTHR34156">
    <property type="entry name" value="OUTER MEMBRANE PROTEIN-RELATED-RELATED"/>
    <property type="match status" value="1"/>
</dbReference>
<dbReference type="InterPro" id="IPR025543">
    <property type="entry name" value="Dodecin-like"/>
</dbReference>
<dbReference type="Pfam" id="PF07338">
    <property type="entry name" value="YdgH_BhsA-like"/>
    <property type="match status" value="1"/>
</dbReference>
<evidence type="ECO:0000313" key="5">
    <source>
        <dbReference type="Proteomes" id="UP000183031"/>
    </source>
</evidence>
<protein>
    <recommendedName>
        <fullName evidence="3">YdgH/BhsA/McbA-like domain-containing protein</fullName>
    </recommendedName>
</protein>
<reference evidence="4 5" key="1">
    <citation type="submission" date="2016-10" db="EMBL/GenBank/DDBJ databases">
        <authorList>
            <person name="Varghese N."/>
            <person name="Submissions S."/>
        </authorList>
    </citation>
    <scope>NUCLEOTIDE SEQUENCE [LARGE SCALE GENOMIC DNA]</scope>
    <source>
        <strain evidence="4 5">CGMCC 1.6853</strain>
    </source>
</reference>
<name>A0A1G5I2R1_9GAMM</name>
<evidence type="ECO:0000256" key="1">
    <source>
        <dbReference type="ARBA" id="ARBA00022729"/>
    </source>
</evidence>
<dbReference type="Proteomes" id="UP000183031">
    <property type="component" value="Unassembled WGS sequence"/>
</dbReference>